<reference evidence="8" key="1">
    <citation type="submission" date="2020-12" db="EMBL/GenBank/DDBJ databases">
        <title>Marinomonas arctica sp. nov., a psychrotolerant bacterium isolated from the Arctic.</title>
        <authorList>
            <person name="Zhang Y."/>
        </authorList>
    </citation>
    <scope>NUCLEOTIDE SEQUENCE</scope>
    <source>
        <strain evidence="8">C1424</strain>
    </source>
</reference>
<name>A0A934N090_9GAMM</name>
<dbReference type="Gene3D" id="3.90.25.10">
    <property type="entry name" value="UDP-galactose 4-epimerase, domain 1"/>
    <property type="match status" value="1"/>
</dbReference>
<accession>A0A934N090</accession>
<dbReference type="EMBL" id="JAEMNX010000012">
    <property type="protein sequence ID" value="MBJ7538330.1"/>
    <property type="molecule type" value="Genomic_DNA"/>
</dbReference>
<dbReference type="AlphaFoldDB" id="A0A934N090"/>
<keyword evidence="6" id="KW-0560">Oxidoreductase</keyword>
<dbReference type="PANTHER" id="PTHR10491:SF4">
    <property type="entry name" value="METHIONINE ADENOSYLTRANSFERASE 2 SUBUNIT BETA"/>
    <property type="match status" value="1"/>
</dbReference>
<protein>
    <recommendedName>
        <fullName evidence="4 6">dTDP-4-dehydrorhamnose reductase</fullName>
        <ecNumber evidence="3 6">1.1.1.133</ecNumber>
    </recommendedName>
</protein>
<comment type="caution">
    <text evidence="8">The sequence shown here is derived from an EMBL/GenBank/DDBJ whole genome shotgun (WGS) entry which is preliminary data.</text>
</comment>
<sequence length="293" mass="32547">MNTKQNINAPIRILLLGCESEIGSSLLHFSKEKEGFQWLCPAEHILLDEAGRTELEAMQFDVVIDALSLRYALQDDYSRFQETLRYLSDNAAVPLIMISSSRVFSGDNNVPYGEDDVPDGVDSFAQALIASESIVLNNSNNIVLRTGWLFSGQGDDFVCRTLDLIQDGVNLAYKDNLVGSPTPVSDLVRVILSVVSQRHYGAKNQGVYHYCCAEEISWVGLVEAIVATAGQFDPKAQVEVEALSESFPEVATDGVSYKRQSLSCRKIFNHFGVKQRPWRSKLRSLVKVLYQSG</sequence>
<dbReference type="GO" id="GO:0008831">
    <property type="term" value="F:dTDP-4-dehydrorhamnose reductase activity"/>
    <property type="evidence" value="ECO:0007669"/>
    <property type="project" value="UniProtKB-EC"/>
</dbReference>
<comment type="cofactor">
    <cofactor evidence="6">
        <name>Mg(2+)</name>
        <dbReference type="ChEBI" id="CHEBI:18420"/>
    </cofactor>
    <text evidence="6">Binds 1 Mg(2+) ion per monomer.</text>
</comment>
<keyword evidence="6" id="KW-0521">NADP</keyword>
<dbReference type="InterPro" id="IPR005913">
    <property type="entry name" value="dTDP_dehydrorham_reduct"/>
</dbReference>
<evidence type="ECO:0000256" key="1">
    <source>
        <dbReference type="ARBA" id="ARBA00004781"/>
    </source>
</evidence>
<evidence type="ECO:0000313" key="8">
    <source>
        <dbReference type="EMBL" id="MBJ7538330.1"/>
    </source>
</evidence>
<evidence type="ECO:0000313" key="9">
    <source>
        <dbReference type="Proteomes" id="UP000628710"/>
    </source>
</evidence>
<dbReference type="PANTHER" id="PTHR10491">
    <property type="entry name" value="DTDP-4-DEHYDRORHAMNOSE REDUCTASE"/>
    <property type="match status" value="1"/>
</dbReference>
<dbReference type="EC" id="1.1.1.133" evidence="3 6"/>
<dbReference type="InterPro" id="IPR029903">
    <property type="entry name" value="RmlD-like-bd"/>
</dbReference>
<dbReference type="SUPFAM" id="SSF51735">
    <property type="entry name" value="NAD(P)-binding Rossmann-fold domains"/>
    <property type="match status" value="1"/>
</dbReference>
<evidence type="ECO:0000256" key="2">
    <source>
        <dbReference type="ARBA" id="ARBA00010944"/>
    </source>
</evidence>
<dbReference type="RefSeq" id="WP_199468740.1">
    <property type="nucleotide sequence ID" value="NZ_JAEMNX010000012.1"/>
</dbReference>
<evidence type="ECO:0000256" key="3">
    <source>
        <dbReference type="ARBA" id="ARBA00012929"/>
    </source>
</evidence>
<dbReference type="Pfam" id="PF04321">
    <property type="entry name" value="RmlD_sub_bind"/>
    <property type="match status" value="1"/>
</dbReference>
<comment type="catalytic activity">
    <reaction evidence="5 6">
        <text>dTDP-beta-L-rhamnose + NADP(+) = dTDP-4-dehydro-beta-L-rhamnose + NADPH + H(+)</text>
        <dbReference type="Rhea" id="RHEA:21796"/>
        <dbReference type="ChEBI" id="CHEBI:15378"/>
        <dbReference type="ChEBI" id="CHEBI:57510"/>
        <dbReference type="ChEBI" id="CHEBI:57783"/>
        <dbReference type="ChEBI" id="CHEBI:58349"/>
        <dbReference type="ChEBI" id="CHEBI:62830"/>
        <dbReference type="EC" id="1.1.1.133"/>
    </reaction>
</comment>
<feature type="domain" description="RmlD-like substrate binding" evidence="7">
    <location>
        <begin position="83"/>
        <end position="289"/>
    </location>
</feature>
<evidence type="ECO:0000256" key="4">
    <source>
        <dbReference type="ARBA" id="ARBA00017099"/>
    </source>
</evidence>
<evidence type="ECO:0000256" key="6">
    <source>
        <dbReference type="RuleBase" id="RU364082"/>
    </source>
</evidence>
<proteinExistence type="inferred from homology"/>
<dbReference type="Proteomes" id="UP000628710">
    <property type="component" value="Unassembled WGS sequence"/>
</dbReference>
<evidence type="ECO:0000256" key="5">
    <source>
        <dbReference type="ARBA" id="ARBA00048200"/>
    </source>
</evidence>
<comment type="function">
    <text evidence="6">Catalyzes the reduction of dTDP-6-deoxy-L-lyxo-4-hexulose to yield dTDP-L-rhamnose.</text>
</comment>
<organism evidence="8 9">
    <name type="scientific">Marinomonas transparens</name>
    <dbReference type="NCBI Taxonomy" id="2795388"/>
    <lineage>
        <taxon>Bacteria</taxon>
        <taxon>Pseudomonadati</taxon>
        <taxon>Pseudomonadota</taxon>
        <taxon>Gammaproteobacteria</taxon>
        <taxon>Oceanospirillales</taxon>
        <taxon>Oceanospirillaceae</taxon>
        <taxon>Marinomonas</taxon>
    </lineage>
</organism>
<dbReference type="Gene3D" id="3.40.50.720">
    <property type="entry name" value="NAD(P)-binding Rossmann-like Domain"/>
    <property type="match status" value="1"/>
</dbReference>
<keyword evidence="9" id="KW-1185">Reference proteome</keyword>
<evidence type="ECO:0000259" key="7">
    <source>
        <dbReference type="Pfam" id="PF04321"/>
    </source>
</evidence>
<comment type="pathway">
    <text evidence="1 6">Carbohydrate biosynthesis; dTDP-L-rhamnose biosynthesis.</text>
</comment>
<comment type="similarity">
    <text evidence="2 6">Belongs to the dTDP-4-dehydrorhamnose reductase family.</text>
</comment>
<dbReference type="InterPro" id="IPR036291">
    <property type="entry name" value="NAD(P)-bd_dom_sf"/>
</dbReference>
<gene>
    <name evidence="8" type="ORF">I8J31_11665</name>
</gene>